<name>A0A836GQL7_LEIEN</name>
<feature type="compositionally biased region" description="Basic and acidic residues" evidence="1">
    <location>
        <begin position="89"/>
        <end position="106"/>
    </location>
</feature>
<evidence type="ECO:0000313" key="2">
    <source>
        <dbReference type="EMBL" id="KAG5478244.1"/>
    </source>
</evidence>
<dbReference type="AlphaFoldDB" id="A0A836GQL7"/>
<dbReference type="GeneID" id="94172164"/>
<feature type="region of interest" description="Disordered" evidence="1">
    <location>
        <begin position="304"/>
        <end position="417"/>
    </location>
</feature>
<proteinExistence type="predicted"/>
<dbReference type="KEGG" id="lenr:94172164"/>
<evidence type="ECO:0000313" key="3">
    <source>
        <dbReference type="Proteomes" id="UP000674179"/>
    </source>
</evidence>
<comment type="caution">
    <text evidence="2">The sequence shown here is derived from an EMBL/GenBank/DDBJ whole genome shotgun (WGS) entry which is preliminary data.</text>
</comment>
<feature type="region of interest" description="Disordered" evidence="1">
    <location>
        <begin position="138"/>
        <end position="158"/>
    </location>
</feature>
<sequence length="818" mass="88290">MPYYENNLYGAAEKPLSPWQLPLPAATVSPVRGASAEERAISVGGDGDSIAERPVRRNRRIPSPISSQMLPAPLCGPYGEGENNGLRSGADDVPQRRRKDERDLPQRSRVVPIAGLHSPRKHHAAEDFLSIPRVESSPYAPQVQARPSRGRARAEVDAVAQGQEGIDRYLGEEGLVSSWPRSVAPDARERPPFRTAVYRSAVDGDDGIPETSALPPRLAHESSQVAHQSHGVRGMRKHEGREGCRAPSTGPEHQRPDGPLRADCAWCDYRLPEELAEYMQETSNYRSVPRPHCPECGAQLVPIVKDARGSNDSSGYHNLEEPPRLSPSRRRERLSKPATPPQRDLQERQSSSLESSGARVETADAASSCSDDPKHKTRPSCEAAPRSSRHRTETEKSVPPLLPRHPETPVPPPRAEARGGAEWKATENSAMVLAKTPYLTLDSLPRSLGTSTLSPDGIAASWVVKGCVACSRQGCAGLAGLFCCCAMPCVLFRERRLLLLHKLRSRYICCAGAFPCCVPPLSLRPELYYTMGPSYLYSSAMGPSTAASPPQQQQQHRHDVYSVNSEGEGWVTASRIARAGQPPLAAFSSVKGVASPSSLVSPQTGLPLDGCYSNWTAYRGNRPSARHATWSSSASVCTGCCDCVTCDDTPDAFDNLCDCRLYCAHPTACCLACPLCCLCCEVTCCMPCALWANRLLIRQHYHLTPDTAVDGGAVCCYTCCLQCCTCACTEAYPSPTASAATRKCINGTATRAASTAAAATSPPSLSCWFQLSTSVAACLAAVCCLCPCATCGLAQQRDQIQRLGYPLVVEVPPEMEMM</sequence>
<reference evidence="2 3" key="1">
    <citation type="submission" date="2021-02" db="EMBL/GenBank/DDBJ databases">
        <title>Leishmania (Mundinia) enrietti genome sequencing and assembly.</title>
        <authorList>
            <person name="Almutairi H."/>
            <person name="Gatherer D."/>
        </authorList>
    </citation>
    <scope>NUCLEOTIDE SEQUENCE [LARGE SCALE GENOMIC DNA]</scope>
    <source>
        <strain evidence="2">CUR178</strain>
    </source>
</reference>
<keyword evidence="3" id="KW-1185">Reference proteome</keyword>
<dbReference type="RefSeq" id="XP_067692709.1">
    <property type="nucleotide sequence ID" value="XM_067836654.1"/>
</dbReference>
<evidence type="ECO:0000256" key="1">
    <source>
        <dbReference type="SAM" id="MobiDB-lite"/>
    </source>
</evidence>
<feature type="region of interest" description="Disordered" evidence="1">
    <location>
        <begin position="27"/>
        <end position="125"/>
    </location>
</feature>
<organism evidence="2 3">
    <name type="scientific">Leishmania enriettii</name>
    <dbReference type="NCBI Taxonomy" id="5663"/>
    <lineage>
        <taxon>Eukaryota</taxon>
        <taxon>Discoba</taxon>
        <taxon>Euglenozoa</taxon>
        <taxon>Kinetoplastea</taxon>
        <taxon>Metakinetoplastina</taxon>
        <taxon>Trypanosomatida</taxon>
        <taxon>Trypanosomatidae</taxon>
        <taxon>Leishmaniinae</taxon>
        <taxon>Leishmania</taxon>
    </lineage>
</organism>
<gene>
    <name evidence="2" type="ORF">CUR178_04959</name>
</gene>
<feature type="compositionally biased region" description="Pro residues" evidence="1">
    <location>
        <begin position="400"/>
        <end position="414"/>
    </location>
</feature>
<accession>A0A836GQL7</accession>
<dbReference type="OrthoDB" id="265897at2759"/>
<dbReference type="EMBL" id="JAFHKP010000024">
    <property type="protein sequence ID" value="KAG5478244.1"/>
    <property type="molecule type" value="Genomic_DNA"/>
</dbReference>
<dbReference type="Proteomes" id="UP000674179">
    <property type="component" value="Chromosome 24"/>
</dbReference>
<feature type="region of interest" description="Disordered" evidence="1">
    <location>
        <begin position="198"/>
        <end position="261"/>
    </location>
</feature>
<protein>
    <submittedName>
        <fullName evidence="2">Uncharacterized protein</fullName>
    </submittedName>
</protein>